<evidence type="ECO:0000256" key="2">
    <source>
        <dbReference type="SAM" id="MobiDB-lite"/>
    </source>
</evidence>
<feature type="compositionally biased region" description="Basic residues" evidence="2">
    <location>
        <begin position="464"/>
        <end position="475"/>
    </location>
</feature>
<dbReference type="PANTHER" id="PTHR45615:SF40">
    <property type="entry name" value="MYOSIN HEAVY CHAIN, NON-MUSCLE"/>
    <property type="match status" value="1"/>
</dbReference>
<dbReference type="OrthoDB" id="2681654at2759"/>
<evidence type="ECO:0000313" key="4">
    <source>
        <dbReference type="Proteomes" id="UP000305067"/>
    </source>
</evidence>
<keyword evidence="1" id="KW-0175">Coiled coil</keyword>
<gene>
    <name evidence="3" type="ORF">BDV98DRAFT_13776</name>
</gene>
<feature type="compositionally biased region" description="Acidic residues" evidence="2">
    <location>
        <begin position="390"/>
        <end position="401"/>
    </location>
</feature>
<dbReference type="GO" id="GO:0051015">
    <property type="term" value="F:actin filament binding"/>
    <property type="evidence" value="ECO:0007669"/>
    <property type="project" value="TreeGrafter"/>
</dbReference>
<feature type="region of interest" description="Disordered" evidence="2">
    <location>
        <begin position="681"/>
        <end position="701"/>
    </location>
</feature>
<dbReference type="AlphaFoldDB" id="A0A5C3QYU8"/>
<dbReference type="GO" id="GO:0005737">
    <property type="term" value="C:cytoplasm"/>
    <property type="evidence" value="ECO:0007669"/>
    <property type="project" value="TreeGrafter"/>
</dbReference>
<sequence>MANQPRPSAIPVPPSRQQIARVASPFSAPDLSHLLRIDELQQKIRTLEHTNTKLQAQIEREKTRYDTNTKDLKRKWQAEQKQWSLGCDTLQGCHRLAQLRILVDYSKQRGDALLEQDVARKEKLARLQRDFRITSFQRRERELEASVDDLQAKLDERLVDTDSQAEKLKTQNTTLVDQATHREKELEELQQEIEGLQEELSAVRKDEASLRSGKDTKDTELERTTLRLQSATSTNAELQKTVDELKVSNAELKQRLQRWDDLEKKGGEEATALRKERVELQVQVQSLQEQLEEKDETMEGLQQQVNNLEEKVKRRSDGVEKANTIVKQWKDAYEVQGEDLVEANDQVTDLRGKLKQAKELVSKLRASAKASPTNASRPALQERKTHAQEDDSDVEAEEEAEVAMLDGSSPPPAPSPPQASTSKKPAPKRAKRPRTPEPEPPVDDVEEVSQTPQKPKRTSTAGTKKAKTVAVKKKSSPISPPDANQTKKGTRGKKNVPVAQPEDDDDDPPQETKPKAKGKGKQKAVPVDVDIEPISEEPEPEPEPIFVEDDEDVPEPATPSRFKAAPTNWTRRRITQPPADDAEPAGTKKPGKAATRKPASGKGKEKAAPDYSGRTKGGKSAPHPEPVDVDEDEHEIQQNPPKKKRKIGGFSQGSQAPPNLFGFSQQDTGVLGMIPTDLSPIKTTERVPARAASAMGGPGLTFRDRVASTFKSSKRV</sequence>
<feature type="region of interest" description="Disordered" evidence="2">
    <location>
        <begin position="363"/>
        <end position="667"/>
    </location>
</feature>
<proteinExistence type="predicted"/>
<keyword evidence="4" id="KW-1185">Reference proteome</keyword>
<evidence type="ECO:0000313" key="3">
    <source>
        <dbReference type="EMBL" id="TFL07193.1"/>
    </source>
</evidence>
<dbReference type="EMBL" id="ML178814">
    <property type="protein sequence ID" value="TFL07193.1"/>
    <property type="molecule type" value="Genomic_DNA"/>
</dbReference>
<feature type="compositionally biased region" description="Acidic residues" evidence="2">
    <location>
        <begin position="529"/>
        <end position="554"/>
    </location>
</feature>
<protein>
    <submittedName>
        <fullName evidence="3">Uncharacterized protein</fullName>
    </submittedName>
</protein>
<dbReference type="GO" id="GO:0000146">
    <property type="term" value="F:microfilament motor activity"/>
    <property type="evidence" value="ECO:0007669"/>
    <property type="project" value="TreeGrafter"/>
</dbReference>
<dbReference type="Proteomes" id="UP000305067">
    <property type="component" value="Unassembled WGS sequence"/>
</dbReference>
<organism evidence="3 4">
    <name type="scientific">Pterulicium gracile</name>
    <dbReference type="NCBI Taxonomy" id="1884261"/>
    <lineage>
        <taxon>Eukaryota</taxon>
        <taxon>Fungi</taxon>
        <taxon>Dikarya</taxon>
        <taxon>Basidiomycota</taxon>
        <taxon>Agaricomycotina</taxon>
        <taxon>Agaricomycetes</taxon>
        <taxon>Agaricomycetidae</taxon>
        <taxon>Agaricales</taxon>
        <taxon>Pleurotineae</taxon>
        <taxon>Pterulaceae</taxon>
        <taxon>Pterulicium</taxon>
    </lineage>
</organism>
<feature type="compositionally biased region" description="Basic and acidic residues" evidence="2">
    <location>
        <begin position="380"/>
        <end position="389"/>
    </location>
</feature>
<evidence type="ECO:0000256" key="1">
    <source>
        <dbReference type="SAM" id="Coils"/>
    </source>
</evidence>
<feature type="coiled-coil region" evidence="1">
    <location>
        <begin position="37"/>
        <end position="64"/>
    </location>
</feature>
<name>A0A5C3QYU8_9AGAR</name>
<feature type="compositionally biased region" description="Polar residues" evidence="2">
    <location>
        <begin position="652"/>
        <end position="667"/>
    </location>
</feature>
<dbReference type="GO" id="GO:0032982">
    <property type="term" value="C:myosin filament"/>
    <property type="evidence" value="ECO:0007669"/>
    <property type="project" value="TreeGrafter"/>
</dbReference>
<reference evidence="3 4" key="1">
    <citation type="journal article" date="2019" name="Nat. Ecol. Evol.">
        <title>Megaphylogeny resolves global patterns of mushroom evolution.</title>
        <authorList>
            <person name="Varga T."/>
            <person name="Krizsan K."/>
            <person name="Foldi C."/>
            <person name="Dima B."/>
            <person name="Sanchez-Garcia M."/>
            <person name="Sanchez-Ramirez S."/>
            <person name="Szollosi G.J."/>
            <person name="Szarkandi J.G."/>
            <person name="Papp V."/>
            <person name="Albert L."/>
            <person name="Andreopoulos W."/>
            <person name="Angelini C."/>
            <person name="Antonin V."/>
            <person name="Barry K.W."/>
            <person name="Bougher N.L."/>
            <person name="Buchanan P."/>
            <person name="Buyck B."/>
            <person name="Bense V."/>
            <person name="Catcheside P."/>
            <person name="Chovatia M."/>
            <person name="Cooper J."/>
            <person name="Damon W."/>
            <person name="Desjardin D."/>
            <person name="Finy P."/>
            <person name="Geml J."/>
            <person name="Haridas S."/>
            <person name="Hughes K."/>
            <person name="Justo A."/>
            <person name="Karasinski D."/>
            <person name="Kautmanova I."/>
            <person name="Kiss B."/>
            <person name="Kocsube S."/>
            <person name="Kotiranta H."/>
            <person name="LaButti K.M."/>
            <person name="Lechner B.E."/>
            <person name="Liimatainen K."/>
            <person name="Lipzen A."/>
            <person name="Lukacs Z."/>
            <person name="Mihaltcheva S."/>
            <person name="Morgado L.N."/>
            <person name="Niskanen T."/>
            <person name="Noordeloos M.E."/>
            <person name="Ohm R.A."/>
            <person name="Ortiz-Santana B."/>
            <person name="Ovrebo C."/>
            <person name="Racz N."/>
            <person name="Riley R."/>
            <person name="Savchenko A."/>
            <person name="Shiryaev A."/>
            <person name="Soop K."/>
            <person name="Spirin V."/>
            <person name="Szebenyi C."/>
            <person name="Tomsovsky M."/>
            <person name="Tulloss R.E."/>
            <person name="Uehling J."/>
            <person name="Grigoriev I.V."/>
            <person name="Vagvolgyi C."/>
            <person name="Papp T."/>
            <person name="Martin F.M."/>
            <person name="Miettinen O."/>
            <person name="Hibbett D.S."/>
            <person name="Nagy L.G."/>
        </authorList>
    </citation>
    <scope>NUCLEOTIDE SEQUENCE [LARGE SCALE GENOMIC DNA]</scope>
    <source>
        <strain evidence="3 4">CBS 309.79</strain>
    </source>
</reference>
<dbReference type="GO" id="GO:0016460">
    <property type="term" value="C:myosin II complex"/>
    <property type="evidence" value="ECO:0007669"/>
    <property type="project" value="TreeGrafter"/>
</dbReference>
<accession>A0A5C3QYU8</accession>
<dbReference type="PANTHER" id="PTHR45615">
    <property type="entry name" value="MYOSIN HEAVY CHAIN, NON-MUSCLE"/>
    <property type="match status" value="1"/>
</dbReference>